<gene>
    <name evidence="1" type="ORF">LCGC14_0455130</name>
</gene>
<name>A0A0F9SLV6_9ZZZZ</name>
<proteinExistence type="predicted"/>
<organism evidence="1">
    <name type="scientific">marine sediment metagenome</name>
    <dbReference type="NCBI Taxonomy" id="412755"/>
    <lineage>
        <taxon>unclassified sequences</taxon>
        <taxon>metagenomes</taxon>
        <taxon>ecological metagenomes</taxon>
    </lineage>
</organism>
<comment type="caution">
    <text evidence="1">The sequence shown here is derived from an EMBL/GenBank/DDBJ whole genome shotgun (WGS) entry which is preliminary data.</text>
</comment>
<evidence type="ECO:0000313" key="1">
    <source>
        <dbReference type="EMBL" id="KKN68059.1"/>
    </source>
</evidence>
<dbReference type="AlphaFoldDB" id="A0A0F9SLV6"/>
<protein>
    <submittedName>
        <fullName evidence="1">Uncharacterized protein</fullName>
    </submittedName>
</protein>
<reference evidence="1" key="1">
    <citation type="journal article" date="2015" name="Nature">
        <title>Complex archaea that bridge the gap between prokaryotes and eukaryotes.</title>
        <authorList>
            <person name="Spang A."/>
            <person name="Saw J.H."/>
            <person name="Jorgensen S.L."/>
            <person name="Zaremba-Niedzwiedzka K."/>
            <person name="Martijn J."/>
            <person name="Lind A.E."/>
            <person name="van Eijk R."/>
            <person name="Schleper C."/>
            <person name="Guy L."/>
            <person name="Ettema T.J."/>
        </authorList>
    </citation>
    <scope>NUCLEOTIDE SEQUENCE</scope>
</reference>
<sequence>MSESDKVEIEALRAEVRFLNLMLNMAEDTIGVERRTSDRFWTIICDLVAGKGG</sequence>
<accession>A0A0F9SLV6</accession>
<dbReference type="EMBL" id="LAZR01000459">
    <property type="protein sequence ID" value="KKN68059.1"/>
    <property type="molecule type" value="Genomic_DNA"/>
</dbReference>